<keyword evidence="3" id="KW-0399">Innate immunity</keyword>
<evidence type="ECO:0000259" key="15">
    <source>
        <dbReference type="PROSITE" id="PS51888"/>
    </source>
</evidence>
<dbReference type="OrthoDB" id="8250810at2759"/>
<dbReference type="GO" id="GO:0005576">
    <property type="term" value="C:extracellular region"/>
    <property type="evidence" value="ECO:0007669"/>
    <property type="project" value="UniProtKB-SubCell"/>
</dbReference>
<evidence type="ECO:0000256" key="8">
    <source>
        <dbReference type="ARBA" id="ARBA00022859"/>
    </source>
</evidence>
<dbReference type="PANTHER" id="PTHR24256">
    <property type="entry name" value="TRYPTASE-RELATED"/>
    <property type="match status" value="1"/>
</dbReference>
<dbReference type="CDD" id="cd00190">
    <property type="entry name" value="Tryp_SPc"/>
    <property type="match status" value="1"/>
</dbReference>
<dbReference type="GO" id="GO:0045087">
    <property type="term" value="P:innate immune response"/>
    <property type="evidence" value="ECO:0007669"/>
    <property type="project" value="UniProtKB-KW"/>
</dbReference>
<dbReference type="PROSITE" id="PS51888">
    <property type="entry name" value="CLIP"/>
    <property type="match status" value="1"/>
</dbReference>
<feature type="domain" description="Peptidase S1" evidence="14">
    <location>
        <begin position="138"/>
        <end position="400"/>
    </location>
</feature>
<dbReference type="PROSITE" id="PS50240">
    <property type="entry name" value="TRYPSIN_DOM"/>
    <property type="match status" value="1"/>
</dbReference>
<evidence type="ECO:0000256" key="11">
    <source>
        <dbReference type="ARBA" id="ARBA00024195"/>
    </source>
</evidence>
<evidence type="ECO:0000256" key="6">
    <source>
        <dbReference type="ARBA" id="ARBA00022801"/>
    </source>
</evidence>
<dbReference type="FunFam" id="2.40.10.10:FF:000002">
    <property type="entry name" value="Transmembrane protease serine"/>
    <property type="match status" value="1"/>
</dbReference>
<reference evidence="16" key="1">
    <citation type="submission" date="2021-03" db="EMBL/GenBank/DDBJ databases">
        <title>Chromosome level genome of the anhydrobiotic midge Polypedilum vanderplanki.</title>
        <authorList>
            <person name="Yoshida Y."/>
            <person name="Kikawada T."/>
            <person name="Gusev O."/>
        </authorList>
    </citation>
    <scope>NUCLEOTIDE SEQUENCE</scope>
    <source>
        <strain evidence="16">NIAS01</strain>
        <tissue evidence="16">Whole body or cell culture</tissue>
    </source>
</reference>
<dbReference type="InterPro" id="IPR001254">
    <property type="entry name" value="Trypsin_dom"/>
</dbReference>
<dbReference type="PROSITE" id="PS00134">
    <property type="entry name" value="TRYPSIN_HIS"/>
    <property type="match status" value="1"/>
</dbReference>
<dbReference type="InterPro" id="IPR009003">
    <property type="entry name" value="Peptidase_S1_PA"/>
</dbReference>
<dbReference type="FunFam" id="2.40.10.10:FF:000028">
    <property type="entry name" value="Serine protease easter"/>
    <property type="match status" value="1"/>
</dbReference>
<dbReference type="InterPro" id="IPR018114">
    <property type="entry name" value="TRYPSIN_HIS"/>
</dbReference>
<organism evidence="16 17">
    <name type="scientific">Polypedilum vanderplanki</name>
    <name type="common">Sleeping chironomid midge</name>
    <dbReference type="NCBI Taxonomy" id="319348"/>
    <lineage>
        <taxon>Eukaryota</taxon>
        <taxon>Metazoa</taxon>
        <taxon>Ecdysozoa</taxon>
        <taxon>Arthropoda</taxon>
        <taxon>Hexapoda</taxon>
        <taxon>Insecta</taxon>
        <taxon>Pterygota</taxon>
        <taxon>Neoptera</taxon>
        <taxon>Endopterygota</taxon>
        <taxon>Diptera</taxon>
        <taxon>Nematocera</taxon>
        <taxon>Chironomoidea</taxon>
        <taxon>Chironomidae</taxon>
        <taxon>Chironominae</taxon>
        <taxon>Polypedilum</taxon>
        <taxon>Polypedilum</taxon>
    </lineage>
</organism>
<dbReference type="EMBL" id="JADBJN010000003">
    <property type="protein sequence ID" value="KAG5670590.1"/>
    <property type="molecule type" value="Genomic_DNA"/>
</dbReference>
<proteinExistence type="inferred from homology"/>
<dbReference type="EC" id="3.4.21.-" evidence="12"/>
<dbReference type="InterPro" id="IPR001314">
    <property type="entry name" value="Peptidase_S1A"/>
</dbReference>
<keyword evidence="17" id="KW-1185">Reference proteome</keyword>
<evidence type="ECO:0000256" key="9">
    <source>
        <dbReference type="ARBA" id="ARBA00023157"/>
    </source>
</evidence>
<keyword evidence="4 12" id="KW-0645">Protease</keyword>
<keyword evidence="5" id="KW-0732">Signal</keyword>
<dbReference type="SMART" id="SM00020">
    <property type="entry name" value="Tryp_SPc"/>
    <property type="match status" value="1"/>
</dbReference>
<keyword evidence="2 13" id="KW-0964">Secreted</keyword>
<evidence type="ECO:0000256" key="13">
    <source>
        <dbReference type="RuleBase" id="RU366078"/>
    </source>
</evidence>
<gene>
    <name evidence="16" type="ORF">PVAND_000841</name>
</gene>
<dbReference type="SMART" id="SM00680">
    <property type="entry name" value="CLIP"/>
    <property type="match status" value="1"/>
</dbReference>
<evidence type="ECO:0000256" key="2">
    <source>
        <dbReference type="ARBA" id="ARBA00022525"/>
    </source>
</evidence>
<dbReference type="Gene3D" id="2.40.10.10">
    <property type="entry name" value="Trypsin-like serine proteases"/>
    <property type="match status" value="2"/>
</dbReference>
<comment type="similarity">
    <text evidence="11 13">Belongs to the peptidase S1 family. CLIP subfamily.</text>
</comment>
<dbReference type="GO" id="GO:0006508">
    <property type="term" value="P:proteolysis"/>
    <property type="evidence" value="ECO:0007669"/>
    <property type="project" value="UniProtKB-KW"/>
</dbReference>
<comment type="subcellular location">
    <subcellularLocation>
        <location evidence="1 13">Secreted</location>
    </subcellularLocation>
</comment>
<evidence type="ECO:0000259" key="14">
    <source>
        <dbReference type="PROSITE" id="PS50240"/>
    </source>
</evidence>
<evidence type="ECO:0000256" key="1">
    <source>
        <dbReference type="ARBA" id="ARBA00004613"/>
    </source>
</evidence>
<accession>A0A9J6BMG6</accession>
<dbReference type="GO" id="GO:0004252">
    <property type="term" value="F:serine-type endopeptidase activity"/>
    <property type="evidence" value="ECO:0007669"/>
    <property type="project" value="UniProtKB-UniRule"/>
</dbReference>
<keyword evidence="7 12" id="KW-0720">Serine protease</keyword>
<evidence type="ECO:0000256" key="10">
    <source>
        <dbReference type="ARBA" id="ARBA00023180"/>
    </source>
</evidence>
<evidence type="ECO:0000256" key="5">
    <source>
        <dbReference type="ARBA" id="ARBA00022729"/>
    </source>
</evidence>
<dbReference type="SUPFAM" id="SSF50494">
    <property type="entry name" value="Trypsin-like serine proteases"/>
    <property type="match status" value="1"/>
</dbReference>
<evidence type="ECO:0000256" key="7">
    <source>
        <dbReference type="ARBA" id="ARBA00022825"/>
    </source>
</evidence>
<sequence>MFTEYFQCVNPQNNRGICIPYQSCPYIVNILKFYSQNNEAMSFARRSICGVDQRTQQNYVCCVQTTQLKPQPQAQDRNFVTHEKKYFQQQQQQQQIGNTNQIQYQRQTITNGGQQIQQQSQSSATLLPKCGLTLDNRIFGGTKSSINEFGWLALLRYTRPGLSSPIYKCAGSLINSKYILTAAHCVHPRLLQNSRLIGVRLGEWNLLTDEDCETINGKRICAPESIDVPIEETIVHENYNPQSLSQWNDIALLRLSTKVQFNDFIKPICLQQDRNLKITDILGQSLVVAGFGATEFSSSSTTKQHVSIIVQPSEKCDQIFRKEGRRLTDTQICAGGVKNEDSCRGDSGGPVMKLVNINQELSWVLYGIVSYGAQPCGEANVPGVYTKVDQYIEWISSKLRP</sequence>
<keyword evidence="6 12" id="KW-0378">Hydrolase</keyword>
<name>A0A9J6BMG6_POLVA</name>
<evidence type="ECO:0000256" key="4">
    <source>
        <dbReference type="ARBA" id="ARBA00022670"/>
    </source>
</evidence>
<dbReference type="Pfam" id="PF00089">
    <property type="entry name" value="Trypsin"/>
    <property type="match status" value="1"/>
</dbReference>
<feature type="domain" description="Clip" evidence="15">
    <location>
        <begin position="7"/>
        <end position="62"/>
    </location>
</feature>
<keyword evidence="8" id="KW-0391">Immunity</keyword>
<dbReference type="InterPro" id="IPR022700">
    <property type="entry name" value="CLIP"/>
</dbReference>
<keyword evidence="10" id="KW-0325">Glycoprotein</keyword>
<dbReference type="InterPro" id="IPR038565">
    <property type="entry name" value="CLIP_sf"/>
</dbReference>
<evidence type="ECO:0000256" key="12">
    <source>
        <dbReference type="RuleBase" id="RU363034"/>
    </source>
</evidence>
<keyword evidence="9" id="KW-1015">Disulfide bond</keyword>
<dbReference type="Pfam" id="PF12032">
    <property type="entry name" value="CLIP"/>
    <property type="match status" value="1"/>
</dbReference>
<evidence type="ECO:0000256" key="3">
    <source>
        <dbReference type="ARBA" id="ARBA00022588"/>
    </source>
</evidence>
<dbReference type="AlphaFoldDB" id="A0A9J6BMG6"/>
<dbReference type="PRINTS" id="PR00722">
    <property type="entry name" value="CHYMOTRYPSIN"/>
</dbReference>
<evidence type="ECO:0000313" key="17">
    <source>
        <dbReference type="Proteomes" id="UP001107558"/>
    </source>
</evidence>
<dbReference type="InterPro" id="IPR051487">
    <property type="entry name" value="Ser/Thr_Proteases_Immune/Dev"/>
</dbReference>
<evidence type="ECO:0000313" key="16">
    <source>
        <dbReference type="EMBL" id="KAG5670590.1"/>
    </source>
</evidence>
<dbReference type="PROSITE" id="PS00135">
    <property type="entry name" value="TRYPSIN_SER"/>
    <property type="match status" value="1"/>
</dbReference>
<dbReference type="InterPro" id="IPR033116">
    <property type="entry name" value="TRYPSIN_SER"/>
</dbReference>
<comment type="domain">
    <text evidence="13">The clip domain consists of 35-55 residues which are 'knitted' together usually by 3 conserved disulfide bonds forming a clip-like compact structure.</text>
</comment>
<comment type="caution">
    <text evidence="16">The sequence shown here is derived from an EMBL/GenBank/DDBJ whole genome shotgun (WGS) entry which is preliminary data.</text>
</comment>
<protein>
    <recommendedName>
        <fullName evidence="13">CLIP domain-containing serine protease</fullName>
        <ecNumber evidence="12">3.4.21.-</ecNumber>
    </recommendedName>
</protein>
<dbReference type="Gene3D" id="3.30.1640.30">
    <property type="match status" value="1"/>
</dbReference>
<dbReference type="Proteomes" id="UP001107558">
    <property type="component" value="Chromosome 3"/>
</dbReference>
<dbReference type="InterPro" id="IPR043504">
    <property type="entry name" value="Peptidase_S1_PA_chymotrypsin"/>
</dbReference>